<evidence type="ECO:0000259" key="1">
    <source>
        <dbReference type="Pfam" id="PF16201"/>
    </source>
</evidence>
<dbReference type="Proteomes" id="UP000489600">
    <property type="component" value="Unassembled WGS sequence"/>
</dbReference>
<dbReference type="GO" id="GO:0000466">
    <property type="term" value="P:maturation of 5.8S rRNA from tricistronic rRNA transcript (SSU-rRNA, 5.8S rRNA, LSU-rRNA)"/>
    <property type="evidence" value="ECO:0007669"/>
    <property type="project" value="TreeGrafter"/>
</dbReference>
<dbReference type="InterPro" id="IPR032436">
    <property type="entry name" value="URB1_C"/>
</dbReference>
<dbReference type="PANTHER" id="PTHR13500:SF0">
    <property type="entry name" value="NUCLEOLAR PRE-RIBOSOMAL-ASSOCIATED PROTEIN 1"/>
    <property type="match status" value="1"/>
</dbReference>
<comment type="caution">
    <text evidence="2">The sequence shown here is derived from an EMBL/GenBank/DDBJ whole genome shotgun (WGS) entry which is preliminary data.</text>
</comment>
<dbReference type="EMBL" id="CABITT030000003">
    <property type="protein sequence ID" value="VVA98828.1"/>
    <property type="molecule type" value="Genomic_DNA"/>
</dbReference>
<evidence type="ECO:0000313" key="2">
    <source>
        <dbReference type="EMBL" id="VVA98828.1"/>
    </source>
</evidence>
<name>A0A565BB16_9BRAS</name>
<dbReference type="GO" id="GO:0000463">
    <property type="term" value="P:maturation of LSU-rRNA from tricistronic rRNA transcript (SSU-rRNA, 5.8S rRNA, LSU-rRNA)"/>
    <property type="evidence" value="ECO:0007669"/>
    <property type="project" value="TreeGrafter"/>
</dbReference>
<dbReference type="AlphaFoldDB" id="A0A565BB16"/>
<gene>
    <name evidence="2" type="ORF">ANE_LOCUS9273</name>
</gene>
<dbReference type="Pfam" id="PF16201">
    <property type="entry name" value="NopRA1"/>
    <property type="match status" value="1"/>
</dbReference>
<evidence type="ECO:0000313" key="3">
    <source>
        <dbReference type="Proteomes" id="UP000489600"/>
    </source>
</evidence>
<reference evidence="2" key="1">
    <citation type="submission" date="2019-07" db="EMBL/GenBank/DDBJ databases">
        <authorList>
            <person name="Dittberner H."/>
        </authorList>
    </citation>
    <scope>NUCLEOTIDE SEQUENCE [LARGE SCALE GENOMIC DNA]</scope>
</reference>
<keyword evidence="3" id="KW-1185">Reference proteome</keyword>
<protein>
    <recommendedName>
        <fullName evidence="1">URB1 C-terminal domain-containing protein</fullName>
    </recommendedName>
</protein>
<proteinExistence type="predicted"/>
<dbReference type="PANTHER" id="PTHR13500">
    <property type="entry name" value="NUCLEOLAR PRERIBOSOMAL-ASSOCIATED PROTEIN 1"/>
    <property type="match status" value="1"/>
</dbReference>
<accession>A0A565BB16</accession>
<dbReference type="OrthoDB" id="72892at2759"/>
<dbReference type="InterPro" id="IPR039844">
    <property type="entry name" value="URB1"/>
</dbReference>
<dbReference type="GO" id="GO:0005730">
    <property type="term" value="C:nucleolus"/>
    <property type="evidence" value="ECO:0007669"/>
    <property type="project" value="TreeGrafter"/>
</dbReference>
<feature type="domain" description="URB1 C-terminal" evidence="1">
    <location>
        <begin position="133"/>
        <end position="322"/>
    </location>
</feature>
<organism evidence="2 3">
    <name type="scientific">Arabis nemorensis</name>
    <dbReference type="NCBI Taxonomy" id="586526"/>
    <lineage>
        <taxon>Eukaryota</taxon>
        <taxon>Viridiplantae</taxon>
        <taxon>Streptophyta</taxon>
        <taxon>Embryophyta</taxon>
        <taxon>Tracheophyta</taxon>
        <taxon>Spermatophyta</taxon>
        <taxon>Magnoliopsida</taxon>
        <taxon>eudicotyledons</taxon>
        <taxon>Gunneridae</taxon>
        <taxon>Pentapetalae</taxon>
        <taxon>rosids</taxon>
        <taxon>malvids</taxon>
        <taxon>Brassicales</taxon>
        <taxon>Brassicaceae</taxon>
        <taxon>Arabideae</taxon>
        <taxon>Arabis</taxon>
    </lineage>
</organism>
<sequence length="658" mass="74156">MHDIELIDDESMLNVSETNCLWGKAALEIREGLRFSQDASDGGEADSEENLRQRLFKDNLCVDPKICALTVLHFPHQHTAEISDNSYIHDDPISEKRSPVIARYDPAFILRFSLHSLSMGLIEPVEFASLGLLAVAFVSMSSADLGMRKLGDATLGRFLKALKCCWMKKHVKDGLMLLLSYVQNGVEEPWQRIPSVSAVFAAEASLILLDSSRKHYVPIIEFLKRSDPLMLRVGIPLFPDFFESSAVVQRLWVLRLIYAGLKSEDDAQIYIRNSVLERLMRFSSTPLTDAETKGLILEVVRKSVKSHKMARHLIRNCYLLSWCSSFISMFTTKLPIGDDEELRFVVVLEIISDALASRNISEWLQRIALEELMEISSRLYRLLGGGLVSIRENSASVDLILQILYATLKISQQREMFQPHFTITMEGIFQLFEAVANCDSPQFEASAERGLDTILMSTPPIGIICMDVDKLRRFLLWGTSTALRIDCKKGSKPSESPQEETMVAKFLRWLSASVILGKLYSEANDMNPTVLSETLLEYLKKRNLGGSMRKSEHVIGEAIVHLQKLVCANYGVLLPSVVFALALMLIHYGLGTESDKLIASLCCRITSPPEAIPAWRWSYYEAWKDLSSEAATDLEKMDLLHTCQHLFLVFSDMLGETP</sequence>